<dbReference type="Gene3D" id="2.40.50.140">
    <property type="entry name" value="Nucleic acid-binding proteins"/>
    <property type="match status" value="3"/>
</dbReference>
<dbReference type="PANTHER" id="PTHR10492:SF100">
    <property type="entry name" value="ATP-DEPENDENT DNA HELICASE"/>
    <property type="match status" value="1"/>
</dbReference>
<feature type="domain" description="DNA helicase Pif1-like 2B" evidence="8">
    <location>
        <begin position="1393"/>
        <end position="1438"/>
    </location>
</feature>
<dbReference type="Pfam" id="PF21530">
    <property type="entry name" value="Pif1_2B_dom"/>
    <property type="match status" value="1"/>
</dbReference>
<gene>
    <name evidence="10" type="primary">LOC113722599</name>
</gene>
<feature type="domain" description="Replication protein A OB" evidence="7">
    <location>
        <begin position="1694"/>
        <end position="1786"/>
    </location>
</feature>
<dbReference type="InterPro" id="IPR012340">
    <property type="entry name" value="NA-bd_OB-fold"/>
</dbReference>
<evidence type="ECO:0000259" key="6">
    <source>
        <dbReference type="Pfam" id="PF14214"/>
    </source>
</evidence>
<keyword evidence="2" id="KW-0067">ATP-binding</keyword>
<keyword evidence="2" id="KW-0378">Hydrolase</keyword>
<dbReference type="InterPro" id="IPR013955">
    <property type="entry name" value="Rep_factor-A_C"/>
</dbReference>
<proteinExistence type="inferred from homology"/>
<keyword evidence="9" id="KW-1185">Reference proteome</keyword>
<accession>A0ABM4UE80</accession>
<evidence type="ECO:0000313" key="9">
    <source>
        <dbReference type="Proteomes" id="UP001652660"/>
    </source>
</evidence>
<keyword evidence="2" id="KW-0547">Nucleotide-binding</keyword>
<dbReference type="Proteomes" id="UP001652660">
    <property type="component" value="Chromosome 5e"/>
</dbReference>
<dbReference type="Pfam" id="PF16900">
    <property type="entry name" value="REPA_OB_2"/>
    <property type="match status" value="1"/>
</dbReference>
<feature type="domain" description="DNA helicase Pif1-like DEAD-box helicase" evidence="4">
    <location>
        <begin position="1095"/>
        <end position="1302"/>
    </location>
</feature>
<comment type="catalytic activity">
    <reaction evidence="2">
        <text>ATP + H2O = ADP + phosphate + H(+)</text>
        <dbReference type="Rhea" id="RHEA:13065"/>
        <dbReference type="ChEBI" id="CHEBI:15377"/>
        <dbReference type="ChEBI" id="CHEBI:15378"/>
        <dbReference type="ChEBI" id="CHEBI:30616"/>
        <dbReference type="ChEBI" id="CHEBI:43474"/>
        <dbReference type="ChEBI" id="CHEBI:456216"/>
        <dbReference type="EC" id="5.6.2.3"/>
    </reaction>
</comment>
<dbReference type="CDD" id="cd18809">
    <property type="entry name" value="SF1_C_RecD"/>
    <property type="match status" value="1"/>
</dbReference>
<keyword evidence="2" id="KW-0233">DNA recombination</keyword>
<comment type="similarity">
    <text evidence="2">Belongs to the helicase family.</text>
</comment>
<keyword evidence="1" id="KW-0238">DNA-binding</keyword>
<evidence type="ECO:0000259" key="4">
    <source>
        <dbReference type="Pfam" id="PF05970"/>
    </source>
</evidence>
<evidence type="ECO:0000313" key="10">
    <source>
        <dbReference type="RefSeq" id="XP_071905595.1"/>
    </source>
</evidence>
<name>A0ABM4UE80_COFAR</name>
<protein>
    <recommendedName>
        <fullName evidence="2">ATP-dependent DNA helicase</fullName>
        <ecNumber evidence="2">5.6.2.3</ecNumber>
    </recommendedName>
</protein>
<keyword evidence="2" id="KW-0347">Helicase</keyword>
<dbReference type="Pfam" id="PF08646">
    <property type="entry name" value="Rep_fac-A_C"/>
    <property type="match status" value="1"/>
</dbReference>
<evidence type="ECO:0000256" key="2">
    <source>
        <dbReference type="RuleBase" id="RU363044"/>
    </source>
</evidence>
<dbReference type="InterPro" id="IPR010285">
    <property type="entry name" value="DNA_helicase_pif1-like_DEAD"/>
</dbReference>
<keyword evidence="2" id="KW-0234">DNA repair</keyword>
<feature type="domain" description="Replication factor A C-terminal" evidence="5">
    <location>
        <begin position="1858"/>
        <end position="1929"/>
    </location>
</feature>
<sequence length="1940" mass="221679">MDRNATRRKCYAEMPQHLRDAMLRRRREKYAEQRAQSSPVHVPSPIIRQLKKSEQNRKGYLSRSRIDASGAALSCPADQPLVSAAIQPSTNMSVLSQQPISSVPSPQPSLLPPGVSNTFVSHQCPLCLAAARPGSSPASPVQQRQPARRSQPIIAKRSRLEKIPTKPLTLPNVPHCQHCGAKRFYLEPPGFCCSNGAVSLVQHALPYDLVRLFTGMDEESTEFQRNIRTINNNLAFTTFAAKYDRNLTKNSHGVYTFRVQGQVYHLLNSLSPSASPPTGIQLLFYDYDEELSLRLHDSPRLRGSTLEFLMHVLQRNPYTRFFRSLRDVPQLEKHRIILNSDPGLDQRVYNLPATSQVAAIWTESDDQALEKNAHIQVYTHSSSCHRIQHYYACYDPLQYPLLFPRGESGWHHGIPKKPAPPKRKQKPDEDDMLDFSLIEEPSDLIALENTVAEKGKAKRDTVSAREYYCYKFQIREDDRSMLLHARRLLQQFSVDVYVKIETSRLNFHRNKQREVRSELLKGIIDGVSTGCSTGNDVGRRIYLPASFIGGPRDMKRRYLDAMALVQKFGKPDLFLTMTCNTMWKEIQDNLKYEEKAQDRPDLVARVFRAKFEVLRSEIVKKKLFGEVAAFVYVIEHQKRGLPHAHMLVILKPDAKPLNPDAYDRIVSAELPDPTEQSYLYSLVIKHMMHGPCGSLNKENVCMRNGMCKNHYPKEYLERTTHSEDGYPHYRRRQNNRSVRVRNHCLDNRWVVPYTPYLLALIDCHLNVEICSTVKLVKYLYKYVYKGHDRVSFHIHSENTSEDIDEIHEFQSARWVAAAEAMWRIYRFPISEMSPSVYTLQLHLPGEQMVSFHRNSNLSDLINSADFSKTMLTEFFSMNRRSKQTRMLKCLYRDFPEYFVWHSDKKKWTRRKRRKVIGRVVAVNPSEGERYFLRLLLSHIRAPKSFNHLLTVNGQLSSSYREAAFRMGLLQSDAYIEDTLDEASTFQMPWSLRALFSMLLVFCAPSNPISLWEKYEKDLSSDFERNGLANGRDPAYIRRCVLQDINRSLEQMGKRIGDYHLVPDDHLFTDHERFAKEIESERNIPFSDDDLLTVYQLNVGQQAAYNTIMSDIYSPDCKSFFVDGPGGTGKTFLYRALLATLRTQGHIALAVASSGVAASILPGGRTAHSRFKIPLDASSTKTCQISKQSSIAKLIVMAKLILWDEASMAKRDTIEAFDLLLKDIMDSDKPFGGKVVVFGGDFRQTLPVIQNATRDIQVQASFVNSTLWGSLQIITLTENMRALLDKPFSEFLLRVGEGTEPEDADGRISLSNDILVPYDSKDTSLDRLIESVFSDLRLYSLDPYLMINRCILSATNSAVDDVNQMIISRFPGQPYTYTSTDRTLNERDQGDYEDFLNSLNPKGLPPHKLILKDNCPVILLRNLNPAEGLCNGTRLICKELGKNTICAEIAVGQHRGKKVLLPRIPLQSADSEKNGIPFKRTQFPIKLCFAMTINKSQGQTLDYVGIYLREPVFSHGQLYVALSRAKTSTSVKVLIVPGTYSDSVTSGKTRNVVYREVLQLMSELLKIADIKPKMQNWTAKVFVKEKMHPGSGKTSPTRYQKFVLSDSEGSRVQGILFNNAIEKMGPKLQLYKKYRISNAEVREIDKKYQFDGITIQWVISTRTVVEEDDDDDGSILPFHFDYIPFRDFPLFVDSKSKTVDVLGVVIDVQSAEPIRIQSQDSYVQRFVIVNEEMQPVVLSLWNRFVETEGKVLMQLLKKRPVLICRRVKVVSYNGIALSTRNDSVLLIDPPIGDASHLKTWAMRNESQFATLVQEKTYNMHSPRMFHQSKHKISTIQAVLATQKLAWVKARFCFQNIFQKYWYMSCVKCHRQTSANYGHTFTCNHCNERQPATPRCRFDVDLSDDTAVMTASVFGELAEQLLGISAVAAMDFYNKVYITIMN</sequence>
<evidence type="ECO:0000259" key="5">
    <source>
        <dbReference type="Pfam" id="PF08646"/>
    </source>
</evidence>
<dbReference type="InterPro" id="IPR025476">
    <property type="entry name" value="Helitron_helicase-like"/>
</dbReference>
<dbReference type="RefSeq" id="XP_071905595.1">
    <property type="nucleotide sequence ID" value="XM_072049494.1"/>
</dbReference>
<reference evidence="10" key="1">
    <citation type="submission" date="2025-08" db="UniProtKB">
        <authorList>
            <consortium name="RefSeq"/>
        </authorList>
    </citation>
    <scope>IDENTIFICATION</scope>
    <source>
        <tissue evidence="10">Leaves</tissue>
    </source>
</reference>
<dbReference type="Gene3D" id="3.40.50.300">
    <property type="entry name" value="P-loop containing nucleotide triphosphate hydrolases"/>
    <property type="match status" value="2"/>
</dbReference>
<dbReference type="GeneID" id="113722599"/>
<dbReference type="InterPro" id="IPR027417">
    <property type="entry name" value="P-loop_NTPase"/>
</dbReference>
<dbReference type="InterPro" id="IPR049163">
    <property type="entry name" value="Pif1-like_2B_dom"/>
</dbReference>
<dbReference type="Pfam" id="PF05970">
    <property type="entry name" value="PIF1"/>
    <property type="match status" value="1"/>
</dbReference>
<dbReference type="SUPFAM" id="SSF52540">
    <property type="entry name" value="P-loop containing nucleoside triphosphate hydrolases"/>
    <property type="match status" value="2"/>
</dbReference>
<dbReference type="SUPFAM" id="SSF50249">
    <property type="entry name" value="Nucleic acid-binding proteins"/>
    <property type="match status" value="3"/>
</dbReference>
<comment type="cofactor">
    <cofactor evidence="2">
        <name>Mg(2+)</name>
        <dbReference type="ChEBI" id="CHEBI:18420"/>
    </cofactor>
</comment>
<dbReference type="EC" id="5.6.2.3" evidence="2"/>
<evidence type="ECO:0000259" key="8">
    <source>
        <dbReference type="Pfam" id="PF21530"/>
    </source>
</evidence>
<evidence type="ECO:0000256" key="3">
    <source>
        <dbReference type="SAM" id="MobiDB-lite"/>
    </source>
</evidence>
<dbReference type="PANTHER" id="PTHR10492">
    <property type="match status" value="1"/>
</dbReference>
<feature type="domain" description="Helitron helicase-like" evidence="6">
    <location>
        <begin position="467"/>
        <end position="648"/>
    </location>
</feature>
<organism evidence="9 10">
    <name type="scientific">Coffea arabica</name>
    <name type="common">Arabian coffee</name>
    <dbReference type="NCBI Taxonomy" id="13443"/>
    <lineage>
        <taxon>Eukaryota</taxon>
        <taxon>Viridiplantae</taxon>
        <taxon>Streptophyta</taxon>
        <taxon>Embryophyta</taxon>
        <taxon>Tracheophyta</taxon>
        <taxon>Spermatophyta</taxon>
        <taxon>Magnoliopsida</taxon>
        <taxon>eudicotyledons</taxon>
        <taxon>Gunneridae</taxon>
        <taxon>Pentapetalae</taxon>
        <taxon>asterids</taxon>
        <taxon>lamiids</taxon>
        <taxon>Gentianales</taxon>
        <taxon>Rubiaceae</taxon>
        <taxon>Ixoroideae</taxon>
        <taxon>Gardenieae complex</taxon>
        <taxon>Bertiereae - Coffeeae clade</taxon>
        <taxon>Coffeeae</taxon>
        <taxon>Coffea</taxon>
    </lineage>
</organism>
<feature type="region of interest" description="Disordered" evidence="3">
    <location>
        <begin position="135"/>
        <end position="156"/>
    </location>
</feature>
<dbReference type="InterPro" id="IPR031657">
    <property type="entry name" value="REPA_OB_2"/>
</dbReference>
<dbReference type="Pfam" id="PF14214">
    <property type="entry name" value="Helitron_like_N"/>
    <property type="match status" value="1"/>
</dbReference>
<evidence type="ECO:0000256" key="1">
    <source>
        <dbReference type="ARBA" id="ARBA00023125"/>
    </source>
</evidence>
<evidence type="ECO:0000259" key="7">
    <source>
        <dbReference type="Pfam" id="PF16900"/>
    </source>
</evidence>
<keyword evidence="2" id="KW-0227">DNA damage</keyword>